<dbReference type="GO" id="GO:0051666">
    <property type="term" value="P:actin cortical patch localization"/>
    <property type="evidence" value="ECO:0007669"/>
    <property type="project" value="TreeGrafter"/>
</dbReference>
<feature type="compositionally biased region" description="Low complexity" evidence="1">
    <location>
        <begin position="197"/>
        <end position="213"/>
    </location>
</feature>
<evidence type="ECO:0000313" key="3">
    <source>
        <dbReference type="EMBL" id="ORX50182.1"/>
    </source>
</evidence>
<dbReference type="Gene3D" id="1.25.40.90">
    <property type="match status" value="1"/>
</dbReference>
<keyword evidence="4" id="KW-1185">Reference proteome</keyword>
<reference evidence="3 4" key="1">
    <citation type="submission" date="2016-07" db="EMBL/GenBank/DDBJ databases">
        <title>Pervasive Adenine N6-methylation of Active Genes in Fungi.</title>
        <authorList>
            <consortium name="DOE Joint Genome Institute"/>
            <person name="Mondo S.J."/>
            <person name="Dannebaum R.O."/>
            <person name="Kuo R.C."/>
            <person name="Labutti K."/>
            <person name="Haridas S."/>
            <person name="Kuo A."/>
            <person name="Salamov A."/>
            <person name="Ahrendt S.R."/>
            <person name="Lipzen A."/>
            <person name="Sullivan W."/>
            <person name="Andreopoulos W.B."/>
            <person name="Clum A."/>
            <person name="Lindquist E."/>
            <person name="Daum C."/>
            <person name="Ramamoorthy G.K."/>
            <person name="Gryganskyi A."/>
            <person name="Culley D."/>
            <person name="Magnuson J.K."/>
            <person name="James T.Y."/>
            <person name="O'Malley M.A."/>
            <person name="Stajich J.E."/>
            <person name="Spatafora J.W."/>
            <person name="Visel A."/>
            <person name="Grigoriev I.V."/>
        </authorList>
    </citation>
    <scope>NUCLEOTIDE SEQUENCE [LARGE SCALE GENOMIC DNA]</scope>
    <source>
        <strain evidence="3 4">NRRL 3301</strain>
    </source>
</reference>
<dbReference type="OrthoDB" id="10068368at2759"/>
<dbReference type="InterPro" id="IPR002014">
    <property type="entry name" value="VHS_dom"/>
</dbReference>
<feature type="domain" description="VHS" evidence="2">
    <location>
        <begin position="21"/>
        <end position="119"/>
    </location>
</feature>
<evidence type="ECO:0000256" key="1">
    <source>
        <dbReference type="SAM" id="MobiDB-lite"/>
    </source>
</evidence>
<dbReference type="GO" id="GO:0030479">
    <property type="term" value="C:actin cortical patch"/>
    <property type="evidence" value="ECO:0007669"/>
    <property type="project" value="TreeGrafter"/>
</dbReference>
<dbReference type="PROSITE" id="PS50179">
    <property type="entry name" value="VHS"/>
    <property type="match status" value="1"/>
</dbReference>
<name>A0A1X2GBW5_9FUNG</name>
<evidence type="ECO:0000313" key="4">
    <source>
        <dbReference type="Proteomes" id="UP000242146"/>
    </source>
</evidence>
<dbReference type="GO" id="GO:0035091">
    <property type="term" value="F:phosphatidylinositol binding"/>
    <property type="evidence" value="ECO:0007669"/>
    <property type="project" value="InterPro"/>
</dbReference>
<evidence type="ECO:0000259" key="2">
    <source>
        <dbReference type="PROSITE" id="PS50179"/>
    </source>
</evidence>
<dbReference type="Pfam" id="PF00790">
    <property type="entry name" value="VHS"/>
    <property type="match status" value="1"/>
</dbReference>
<dbReference type="PANTHER" id="PTHR47789:SF2">
    <property type="entry name" value="VHS DOMAIN-CONTAINING PROTEIN"/>
    <property type="match status" value="1"/>
</dbReference>
<dbReference type="EMBL" id="MCGT01000024">
    <property type="protein sequence ID" value="ORX50182.1"/>
    <property type="molecule type" value="Genomic_DNA"/>
</dbReference>
<dbReference type="GO" id="GO:0007015">
    <property type="term" value="P:actin filament organization"/>
    <property type="evidence" value="ECO:0007669"/>
    <property type="project" value="InterPro"/>
</dbReference>
<dbReference type="InterPro" id="IPR038425">
    <property type="entry name" value="GAT_sf"/>
</dbReference>
<organism evidence="3 4">
    <name type="scientific">Hesseltinella vesiculosa</name>
    <dbReference type="NCBI Taxonomy" id="101127"/>
    <lineage>
        <taxon>Eukaryota</taxon>
        <taxon>Fungi</taxon>
        <taxon>Fungi incertae sedis</taxon>
        <taxon>Mucoromycota</taxon>
        <taxon>Mucoromycotina</taxon>
        <taxon>Mucoromycetes</taxon>
        <taxon>Mucorales</taxon>
        <taxon>Cunninghamellaceae</taxon>
        <taxon>Hesseltinella</taxon>
    </lineage>
</organism>
<gene>
    <name evidence="3" type="ORF">DM01DRAFT_1384902</name>
</gene>
<dbReference type="Proteomes" id="UP000242146">
    <property type="component" value="Unassembled WGS sequence"/>
</dbReference>
<dbReference type="SMART" id="SM00288">
    <property type="entry name" value="VHS"/>
    <property type="match status" value="1"/>
</dbReference>
<feature type="region of interest" description="Disordered" evidence="1">
    <location>
        <begin position="155"/>
        <end position="224"/>
    </location>
</feature>
<sequence>MKFPSIQPTVDNELIQNIEKATDSHSASLDWTAAIKVCQQVTRSPQAAKTVRKTIQHQLKGDPETQVNALQLLKLISENSAGFHDQLSKDSFIMVLISIWQNQPTPKVRDALRECAHVWLLELGGYLPMHPLMPLCHAITGALQPVMQVQPVTVISRPPTSPQPRPRKQSILTKWRLKRQPSGSSLPEPASTPPPMTTIHHTSPSTPSPTNTPLRATPPIPSPGENIHLCIQESKTTCELLQRVMLTSHDASCSGDQLELAKELHQKCQDLHADVMRYVEGTNDPVYIGTLIDTNHLLVTTMDDYKIKLQGDQLTGLSAKALGKRPIQQQC</sequence>
<protein>
    <recommendedName>
        <fullName evidence="2">VHS domain-containing protein</fullName>
    </recommendedName>
</protein>
<dbReference type="SUPFAM" id="SSF48464">
    <property type="entry name" value="ENTH/VHS domain"/>
    <property type="match status" value="1"/>
</dbReference>
<dbReference type="SUPFAM" id="SSF89009">
    <property type="entry name" value="GAT-like domain"/>
    <property type="match status" value="1"/>
</dbReference>
<dbReference type="Gene3D" id="1.20.58.160">
    <property type="match status" value="1"/>
</dbReference>
<dbReference type="AlphaFoldDB" id="A0A1X2GBW5"/>
<dbReference type="InterPro" id="IPR008942">
    <property type="entry name" value="ENTH_VHS"/>
</dbReference>
<dbReference type="PANTHER" id="PTHR47789">
    <property type="entry name" value="LAS SEVENTEEN-BINDING PROTEIN 5"/>
    <property type="match status" value="1"/>
</dbReference>
<accession>A0A1X2GBW5</accession>
<dbReference type="GO" id="GO:0007034">
    <property type="term" value="P:vacuolar transport"/>
    <property type="evidence" value="ECO:0007669"/>
    <property type="project" value="UniProtKB-ARBA"/>
</dbReference>
<dbReference type="GO" id="GO:0006897">
    <property type="term" value="P:endocytosis"/>
    <property type="evidence" value="ECO:0007669"/>
    <property type="project" value="InterPro"/>
</dbReference>
<dbReference type="STRING" id="101127.A0A1X2GBW5"/>
<dbReference type="InterPro" id="IPR045007">
    <property type="entry name" value="LSB5"/>
</dbReference>
<dbReference type="GO" id="GO:0043130">
    <property type="term" value="F:ubiquitin binding"/>
    <property type="evidence" value="ECO:0007669"/>
    <property type="project" value="InterPro"/>
</dbReference>
<proteinExistence type="predicted"/>
<comment type="caution">
    <text evidence="3">The sequence shown here is derived from an EMBL/GenBank/DDBJ whole genome shotgun (WGS) entry which is preliminary data.</text>
</comment>